<evidence type="ECO:0000313" key="3">
    <source>
        <dbReference type="Proteomes" id="UP000799118"/>
    </source>
</evidence>
<accession>A0A6A4GQ42</accession>
<dbReference type="Pfam" id="PF12770">
    <property type="entry name" value="CHAT"/>
    <property type="match status" value="1"/>
</dbReference>
<dbReference type="Proteomes" id="UP000799118">
    <property type="component" value="Unassembled WGS sequence"/>
</dbReference>
<keyword evidence="3" id="KW-1185">Reference proteome</keyword>
<name>A0A6A4GQ42_9AGAR</name>
<gene>
    <name evidence="2" type="ORF">BT96DRAFT_837730</name>
</gene>
<dbReference type="AlphaFoldDB" id="A0A6A4GQ42"/>
<reference evidence="2" key="1">
    <citation type="journal article" date="2019" name="Environ. Microbiol.">
        <title>Fungal ecological strategies reflected in gene transcription - a case study of two litter decomposers.</title>
        <authorList>
            <person name="Barbi F."/>
            <person name="Kohler A."/>
            <person name="Barry K."/>
            <person name="Baskaran P."/>
            <person name="Daum C."/>
            <person name="Fauchery L."/>
            <person name="Ihrmark K."/>
            <person name="Kuo A."/>
            <person name="LaButti K."/>
            <person name="Lipzen A."/>
            <person name="Morin E."/>
            <person name="Grigoriev I.V."/>
            <person name="Henrissat B."/>
            <person name="Lindahl B."/>
            <person name="Martin F."/>
        </authorList>
    </citation>
    <scope>NUCLEOTIDE SEQUENCE</scope>
    <source>
        <strain evidence="2">JB14</strain>
    </source>
</reference>
<dbReference type="EMBL" id="ML769805">
    <property type="protein sequence ID" value="KAE9387365.1"/>
    <property type="molecule type" value="Genomic_DNA"/>
</dbReference>
<protein>
    <recommendedName>
        <fullName evidence="1">CHAT domain-containing protein</fullName>
    </recommendedName>
</protein>
<feature type="domain" description="CHAT" evidence="1">
    <location>
        <begin position="9"/>
        <end position="125"/>
    </location>
</feature>
<dbReference type="OrthoDB" id="9991317at2759"/>
<sequence>MHTFHLNHEVATTEAVMHKMSKYDFFRFACHGIQAIKDPLDRLYNGRLRLKALMSLSLKNVQLVVLSACQTATGDEKLPEEAVDLPAGMLSVGYPRVIATLWAIGDKEAPLIADKVYTNLLGHPDSSGDKTK</sequence>
<dbReference type="InterPro" id="IPR024983">
    <property type="entry name" value="CHAT_dom"/>
</dbReference>
<proteinExistence type="predicted"/>
<evidence type="ECO:0000259" key="1">
    <source>
        <dbReference type="Pfam" id="PF12770"/>
    </source>
</evidence>
<evidence type="ECO:0000313" key="2">
    <source>
        <dbReference type="EMBL" id="KAE9387365.1"/>
    </source>
</evidence>
<organism evidence="2 3">
    <name type="scientific">Gymnopus androsaceus JB14</name>
    <dbReference type="NCBI Taxonomy" id="1447944"/>
    <lineage>
        <taxon>Eukaryota</taxon>
        <taxon>Fungi</taxon>
        <taxon>Dikarya</taxon>
        <taxon>Basidiomycota</taxon>
        <taxon>Agaricomycotina</taxon>
        <taxon>Agaricomycetes</taxon>
        <taxon>Agaricomycetidae</taxon>
        <taxon>Agaricales</taxon>
        <taxon>Marasmiineae</taxon>
        <taxon>Omphalotaceae</taxon>
        <taxon>Gymnopus</taxon>
    </lineage>
</organism>